<dbReference type="Proteomes" id="UP000001554">
    <property type="component" value="Chromosome 10"/>
</dbReference>
<protein>
    <submittedName>
        <fullName evidence="4">Uncharacterized protein LOC118424306</fullName>
    </submittedName>
</protein>
<name>A0A9J7N3W5_BRAFL</name>
<sequence>MGADPAAAVLLEFPARTKTGSCADWSRPEGTSTPPRNLEMEMQAKREESRETLSTNARSLSNKLEELELRLRDLHSGVAIISETWFQEQSLAVMTDIHGYTTFSRPRVGRPGGGVAVYVRDDIHSSVLDIPVPEELECTWVKVRPHRLPRNVSSLAVCAVYSPPDSPHSELLIDHLVNTVDSLQVKHPHIGIIIGGDFNRVDVSKLCMSHNLRQLVDRPTRDQATLDLIITNLNSYYSTPSISDPLATSDHNTVVVQAKSTPVSNKIIKRVCRPFRDSSIRLFGQWITTHDWSEVLSAPTTAEKSRVFYNTLQSKMDHFFPVKLTRLHMFDKPWITPEIKSLIYLRQKAFVNNDKMTYSHLRNNVQRKIHASKAKYYHTNVKSLKEEDIASWHRQIKSMANSNRSEPDIQIDGLDPSDTPSIANAINKSLATVINSLPPLDLSLLPAYLPARPPPTVNHWDVYMKLQKVKTRKAAGPDAIPGKLIKEFAYELSVPLADILNSSLQQGLVPDEWKNATVVPVPKCKPPSVNELRPISLTSLLSKVAENFICQWAMTDILPNIDAQQFDLVTVYITYIRPITEYCAPVWHPGLPSVLTPIARRLFSSPNSDSEDTPVMNVPGVGEKLGSTLQGAGYNTVGDLKEQIENQ</sequence>
<dbReference type="SUPFAM" id="SSF56219">
    <property type="entry name" value="DNase I-like"/>
    <property type="match status" value="1"/>
</dbReference>
<keyword evidence="3" id="KW-1185">Reference proteome</keyword>
<evidence type="ECO:0000259" key="2">
    <source>
        <dbReference type="Pfam" id="PF03372"/>
    </source>
</evidence>
<dbReference type="OrthoDB" id="10037236at2759"/>
<evidence type="ECO:0000313" key="3">
    <source>
        <dbReference type="Proteomes" id="UP000001554"/>
    </source>
</evidence>
<dbReference type="KEGG" id="bfo:118424306"/>
<dbReference type="PANTHER" id="PTHR47510">
    <property type="entry name" value="REVERSE TRANSCRIPTASE DOMAIN-CONTAINING PROTEIN"/>
    <property type="match status" value="1"/>
</dbReference>
<dbReference type="OMA" id="WITADIM"/>
<dbReference type="Gene3D" id="1.10.150.20">
    <property type="entry name" value="5' to 3' exonuclease, C-terminal subdomain"/>
    <property type="match status" value="1"/>
</dbReference>
<dbReference type="PANTHER" id="PTHR47510:SF3">
    <property type="entry name" value="ENDO_EXONUCLEASE_PHOSPHATASE DOMAIN-CONTAINING PROTEIN"/>
    <property type="match status" value="1"/>
</dbReference>
<dbReference type="GeneID" id="118424306"/>
<evidence type="ECO:0000313" key="4">
    <source>
        <dbReference type="RefSeq" id="XP_035688744.1"/>
    </source>
</evidence>
<accession>A0A9J7N3W5</accession>
<dbReference type="InterPro" id="IPR036691">
    <property type="entry name" value="Endo/exonu/phosph_ase_sf"/>
</dbReference>
<reference evidence="3" key="1">
    <citation type="journal article" date="2020" name="Nat. Ecol. Evol.">
        <title>Deeply conserved synteny resolves early events in vertebrate evolution.</title>
        <authorList>
            <person name="Simakov O."/>
            <person name="Marletaz F."/>
            <person name="Yue J.X."/>
            <person name="O'Connell B."/>
            <person name="Jenkins J."/>
            <person name="Brandt A."/>
            <person name="Calef R."/>
            <person name="Tung C.H."/>
            <person name="Huang T.K."/>
            <person name="Schmutz J."/>
            <person name="Satoh N."/>
            <person name="Yu J.K."/>
            <person name="Putnam N.H."/>
            <person name="Green R.E."/>
            <person name="Rokhsar D.S."/>
        </authorList>
    </citation>
    <scope>NUCLEOTIDE SEQUENCE [LARGE SCALE GENOMIC DNA]</scope>
    <source>
        <strain evidence="3">S238N-H82</strain>
    </source>
</reference>
<dbReference type="AlphaFoldDB" id="A0A9J7N3W5"/>
<feature type="coiled-coil region" evidence="1">
    <location>
        <begin position="50"/>
        <end position="77"/>
    </location>
</feature>
<dbReference type="GO" id="GO:0003824">
    <property type="term" value="F:catalytic activity"/>
    <property type="evidence" value="ECO:0007669"/>
    <property type="project" value="InterPro"/>
</dbReference>
<gene>
    <name evidence="4" type="primary">LOC118424306</name>
</gene>
<feature type="domain" description="Endonuclease/exonuclease/phosphatase" evidence="2">
    <location>
        <begin position="56"/>
        <end position="251"/>
    </location>
</feature>
<dbReference type="RefSeq" id="XP_035688744.1">
    <property type="nucleotide sequence ID" value="XM_035832851.1"/>
</dbReference>
<organism evidence="3 4">
    <name type="scientific">Branchiostoma floridae</name>
    <name type="common">Florida lancelet</name>
    <name type="synonym">Amphioxus</name>
    <dbReference type="NCBI Taxonomy" id="7739"/>
    <lineage>
        <taxon>Eukaryota</taxon>
        <taxon>Metazoa</taxon>
        <taxon>Chordata</taxon>
        <taxon>Cephalochordata</taxon>
        <taxon>Leptocardii</taxon>
        <taxon>Amphioxiformes</taxon>
        <taxon>Branchiostomatidae</taxon>
        <taxon>Branchiostoma</taxon>
    </lineage>
</organism>
<keyword evidence="1" id="KW-0175">Coiled coil</keyword>
<reference evidence="4" key="2">
    <citation type="submission" date="2025-08" db="UniProtKB">
        <authorList>
            <consortium name="RefSeq"/>
        </authorList>
    </citation>
    <scope>IDENTIFICATION</scope>
    <source>
        <strain evidence="4">S238N-H82</strain>
        <tissue evidence="4">Testes</tissue>
    </source>
</reference>
<proteinExistence type="predicted"/>
<dbReference type="InterPro" id="IPR005135">
    <property type="entry name" value="Endo/exonuclease/phosphatase"/>
</dbReference>
<dbReference type="Pfam" id="PF03372">
    <property type="entry name" value="Exo_endo_phos"/>
    <property type="match status" value="1"/>
</dbReference>
<dbReference type="Gene3D" id="3.60.10.10">
    <property type="entry name" value="Endonuclease/exonuclease/phosphatase"/>
    <property type="match status" value="1"/>
</dbReference>
<evidence type="ECO:0000256" key="1">
    <source>
        <dbReference type="SAM" id="Coils"/>
    </source>
</evidence>